<evidence type="ECO:0000259" key="2">
    <source>
        <dbReference type="Pfam" id="PF02657"/>
    </source>
</evidence>
<dbReference type="PANTHER" id="PTHR43597">
    <property type="entry name" value="SULFUR ACCEPTOR PROTEIN CSDE"/>
    <property type="match status" value="1"/>
</dbReference>
<proteinExistence type="inferred from homology"/>
<sequence>MKTIQQTLEEISADFEILPDPKDKFVQLLDLGKQSSGLPSELKTEQNKISGCMSQAWVIGKKQPDLTFVFQTDSDALIVKGLLRLLEMVLNNRMPEEIKIMEAETLLNSLGLGHSITSQRTHGFASALHKIKLEILK</sequence>
<dbReference type="Pfam" id="PF02657">
    <property type="entry name" value="SufE"/>
    <property type="match status" value="1"/>
</dbReference>
<dbReference type="SUPFAM" id="SSF82649">
    <property type="entry name" value="SufE/NifU"/>
    <property type="match status" value="1"/>
</dbReference>
<dbReference type="PANTHER" id="PTHR43597:SF5">
    <property type="entry name" value="SUFE-LIKE PROTEIN 2, CHLOROPLASTIC"/>
    <property type="match status" value="1"/>
</dbReference>
<comment type="similarity">
    <text evidence="1">Belongs to the SufE family.</text>
</comment>
<accession>A0A381WQY9</accession>
<reference evidence="3" key="1">
    <citation type="submission" date="2018-05" db="EMBL/GenBank/DDBJ databases">
        <authorList>
            <person name="Lanie J.A."/>
            <person name="Ng W.-L."/>
            <person name="Kazmierczak K.M."/>
            <person name="Andrzejewski T.M."/>
            <person name="Davidsen T.M."/>
            <person name="Wayne K.J."/>
            <person name="Tettelin H."/>
            <person name="Glass J.I."/>
            <person name="Rusch D."/>
            <person name="Podicherti R."/>
            <person name="Tsui H.-C.T."/>
            <person name="Winkler M.E."/>
        </authorList>
    </citation>
    <scope>NUCLEOTIDE SEQUENCE</scope>
</reference>
<organism evidence="3">
    <name type="scientific">marine metagenome</name>
    <dbReference type="NCBI Taxonomy" id="408172"/>
    <lineage>
        <taxon>unclassified sequences</taxon>
        <taxon>metagenomes</taxon>
        <taxon>ecological metagenomes</taxon>
    </lineage>
</organism>
<dbReference type="EMBL" id="UINC01012602">
    <property type="protein sequence ID" value="SVA54939.1"/>
    <property type="molecule type" value="Genomic_DNA"/>
</dbReference>
<evidence type="ECO:0000256" key="1">
    <source>
        <dbReference type="ARBA" id="ARBA00010282"/>
    </source>
</evidence>
<dbReference type="AlphaFoldDB" id="A0A381WQY9"/>
<protein>
    <recommendedName>
        <fullName evidence="2">Fe-S metabolism associated domain-containing protein</fullName>
    </recommendedName>
</protein>
<dbReference type="InterPro" id="IPR003808">
    <property type="entry name" value="Fe-S_metab-assoc_dom"/>
</dbReference>
<feature type="domain" description="Fe-S metabolism associated" evidence="2">
    <location>
        <begin position="14"/>
        <end position="132"/>
    </location>
</feature>
<evidence type="ECO:0000313" key="3">
    <source>
        <dbReference type="EMBL" id="SVA54939.1"/>
    </source>
</evidence>
<gene>
    <name evidence="3" type="ORF">METZ01_LOCUS107793</name>
</gene>
<name>A0A381WQY9_9ZZZZ</name>
<dbReference type="Gene3D" id="3.90.1010.10">
    <property type="match status" value="1"/>
</dbReference>